<evidence type="ECO:0000256" key="5">
    <source>
        <dbReference type="ARBA" id="ARBA00023204"/>
    </source>
</evidence>
<accession>A0ABW2EGL7</accession>
<dbReference type="InterPro" id="IPR042242">
    <property type="entry name" value="RecO_C"/>
</dbReference>
<comment type="similarity">
    <text evidence="1 7">Belongs to the RecO family.</text>
</comment>
<dbReference type="InterPro" id="IPR012340">
    <property type="entry name" value="NA-bd_OB-fold"/>
</dbReference>
<evidence type="ECO:0000256" key="2">
    <source>
        <dbReference type="ARBA" id="ARBA00021310"/>
    </source>
</evidence>
<proteinExistence type="inferred from homology"/>
<dbReference type="InterPro" id="IPR003717">
    <property type="entry name" value="RecO"/>
</dbReference>
<protein>
    <recommendedName>
        <fullName evidence="2 7">DNA repair protein RecO</fullName>
    </recommendedName>
    <alternativeName>
        <fullName evidence="6 7">Recombination protein O</fullName>
    </alternativeName>
</protein>
<dbReference type="NCBIfam" id="TIGR00613">
    <property type="entry name" value="reco"/>
    <property type="match status" value="1"/>
</dbReference>
<gene>
    <name evidence="7 9" type="primary">recO</name>
    <name evidence="9" type="ORF">ACFQIC_02120</name>
</gene>
<dbReference type="RefSeq" id="WP_204706816.1">
    <property type="nucleotide sequence ID" value="NZ_JBHSZV010000004.1"/>
</dbReference>
<feature type="domain" description="DNA replication/recombination mediator RecO N-terminal" evidence="8">
    <location>
        <begin position="1"/>
        <end position="77"/>
    </location>
</feature>
<organism evidence="9 10">
    <name type="scientific">Halobacillus seohaensis</name>
    <dbReference type="NCBI Taxonomy" id="447421"/>
    <lineage>
        <taxon>Bacteria</taxon>
        <taxon>Bacillati</taxon>
        <taxon>Bacillota</taxon>
        <taxon>Bacilli</taxon>
        <taxon>Bacillales</taxon>
        <taxon>Bacillaceae</taxon>
        <taxon>Halobacillus</taxon>
    </lineage>
</organism>
<evidence type="ECO:0000259" key="8">
    <source>
        <dbReference type="Pfam" id="PF11967"/>
    </source>
</evidence>
<evidence type="ECO:0000313" key="10">
    <source>
        <dbReference type="Proteomes" id="UP001596410"/>
    </source>
</evidence>
<evidence type="ECO:0000256" key="4">
    <source>
        <dbReference type="ARBA" id="ARBA00023172"/>
    </source>
</evidence>
<evidence type="ECO:0000256" key="7">
    <source>
        <dbReference type="HAMAP-Rule" id="MF_00201"/>
    </source>
</evidence>
<dbReference type="Gene3D" id="2.40.50.140">
    <property type="entry name" value="Nucleic acid-binding proteins"/>
    <property type="match status" value="1"/>
</dbReference>
<sequence length="250" mass="28724">MLEKVEGIVIRTRDYGETHKIVTLLTREKGKIGVMVRGAKKPKSRMSSITQPFIHGQFLIHIGSGLGSMSQGEMLSSLRSIREDIIKTAYASYLAELSDKLIDEKHPDPFIYEQLLQTLVWMDEGKDCEILVMMYELKLYRKAGFAPKVDACTNCGNETGPFAFSVAEGGYLCFRCKHIDPHSYGLTEPLSKLLRLFLHMDVKRLGQISMKEENKNKLRLLMDEYYDRYGGYFLKSKKFLKQIDLFKDNN</sequence>
<dbReference type="Gene3D" id="1.20.1440.120">
    <property type="entry name" value="Recombination protein O, C-terminal domain"/>
    <property type="match status" value="1"/>
</dbReference>
<dbReference type="PANTHER" id="PTHR33991">
    <property type="entry name" value="DNA REPAIR PROTEIN RECO"/>
    <property type="match status" value="1"/>
</dbReference>
<dbReference type="InterPro" id="IPR037278">
    <property type="entry name" value="ARFGAP/RecO"/>
</dbReference>
<dbReference type="EMBL" id="JBHSZV010000004">
    <property type="protein sequence ID" value="MFC7060666.1"/>
    <property type="molecule type" value="Genomic_DNA"/>
</dbReference>
<evidence type="ECO:0000256" key="1">
    <source>
        <dbReference type="ARBA" id="ARBA00007452"/>
    </source>
</evidence>
<dbReference type="HAMAP" id="MF_00201">
    <property type="entry name" value="RecO"/>
    <property type="match status" value="1"/>
</dbReference>
<keyword evidence="5 7" id="KW-0234">DNA repair</keyword>
<dbReference type="PANTHER" id="PTHR33991:SF1">
    <property type="entry name" value="DNA REPAIR PROTEIN RECO"/>
    <property type="match status" value="1"/>
</dbReference>
<keyword evidence="10" id="KW-1185">Reference proteome</keyword>
<dbReference type="Proteomes" id="UP001596410">
    <property type="component" value="Unassembled WGS sequence"/>
</dbReference>
<evidence type="ECO:0000256" key="6">
    <source>
        <dbReference type="ARBA" id="ARBA00033409"/>
    </source>
</evidence>
<evidence type="ECO:0000313" key="9">
    <source>
        <dbReference type="EMBL" id="MFC7060666.1"/>
    </source>
</evidence>
<dbReference type="InterPro" id="IPR022572">
    <property type="entry name" value="DNA_rep/recomb_RecO_N"/>
</dbReference>
<keyword evidence="3 7" id="KW-0227">DNA damage</keyword>
<keyword evidence="4 7" id="KW-0233">DNA recombination</keyword>
<dbReference type="SUPFAM" id="SSF57863">
    <property type="entry name" value="ArfGap/RecO-like zinc finger"/>
    <property type="match status" value="1"/>
</dbReference>
<evidence type="ECO:0000256" key="3">
    <source>
        <dbReference type="ARBA" id="ARBA00022763"/>
    </source>
</evidence>
<name>A0ABW2EGL7_9BACI</name>
<comment type="function">
    <text evidence="7">Involved in DNA repair and RecF pathway recombination.</text>
</comment>
<dbReference type="Pfam" id="PF02565">
    <property type="entry name" value="RecO_C"/>
    <property type="match status" value="1"/>
</dbReference>
<reference evidence="10" key="1">
    <citation type="journal article" date="2019" name="Int. J. Syst. Evol. Microbiol.">
        <title>The Global Catalogue of Microorganisms (GCM) 10K type strain sequencing project: providing services to taxonomists for standard genome sequencing and annotation.</title>
        <authorList>
            <consortium name="The Broad Institute Genomics Platform"/>
            <consortium name="The Broad Institute Genome Sequencing Center for Infectious Disease"/>
            <person name="Wu L."/>
            <person name="Ma J."/>
        </authorList>
    </citation>
    <scope>NUCLEOTIDE SEQUENCE [LARGE SCALE GENOMIC DNA]</scope>
    <source>
        <strain evidence="10">CGMCC 4.1621</strain>
    </source>
</reference>
<dbReference type="SUPFAM" id="SSF50249">
    <property type="entry name" value="Nucleic acid-binding proteins"/>
    <property type="match status" value="1"/>
</dbReference>
<comment type="caution">
    <text evidence="9">The sequence shown here is derived from an EMBL/GenBank/DDBJ whole genome shotgun (WGS) entry which is preliminary data.</text>
</comment>
<dbReference type="Pfam" id="PF11967">
    <property type="entry name" value="RecO_N"/>
    <property type="match status" value="1"/>
</dbReference>